<reference evidence="1" key="1">
    <citation type="submission" date="2021-05" db="EMBL/GenBank/DDBJ databases">
        <authorList>
            <person name="Scholz U."/>
            <person name="Mascher M."/>
            <person name="Fiebig A."/>
        </authorList>
    </citation>
    <scope>NUCLEOTIDE SEQUENCE [LARGE SCALE GENOMIC DNA]</scope>
</reference>
<reference evidence="1" key="2">
    <citation type="submission" date="2025-09" db="UniProtKB">
        <authorList>
            <consortium name="EnsemblPlants"/>
        </authorList>
    </citation>
    <scope>IDENTIFICATION</scope>
</reference>
<name>A0ACD5U424_AVESA</name>
<organism evidence="1 2">
    <name type="scientific">Avena sativa</name>
    <name type="common">Oat</name>
    <dbReference type="NCBI Taxonomy" id="4498"/>
    <lineage>
        <taxon>Eukaryota</taxon>
        <taxon>Viridiplantae</taxon>
        <taxon>Streptophyta</taxon>
        <taxon>Embryophyta</taxon>
        <taxon>Tracheophyta</taxon>
        <taxon>Spermatophyta</taxon>
        <taxon>Magnoliopsida</taxon>
        <taxon>Liliopsida</taxon>
        <taxon>Poales</taxon>
        <taxon>Poaceae</taxon>
        <taxon>BOP clade</taxon>
        <taxon>Pooideae</taxon>
        <taxon>Poodae</taxon>
        <taxon>Poeae</taxon>
        <taxon>Poeae Chloroplast Group 1 (Aveneae type)</taxon>
        <taxon>Aveninae</taxon>
        <taxon>Avena</taxon>
    </lineage>
</organism>
<dbReference type="Proteomes" id="UP001732700">
    <property type="component" value="Chromosome 1D"/>
</dbReference>
<sequence length="142" mass="16951">MWMKAKYQAIRIATNFDNIHLELASLGFMEFIWRTRIHVLFWKDLDGVFFEIWKLVIKDQVCFKKALKEVYDLGKFPSQELFMKAELDGKFRMEKQVPEYRARELIAQQIKDKLVLSHGYEQYAGKKLKIAEYIGLIHRTST</sequence>
<proteinExistence type="predicted"/>
<dbReference type="EnsemblPlants" id="AVESA.00010b.r2.1DG0173620.1">
    <property type="protein sequence ID" value="AVESA.00010b.r2.1DG0173620.1.CDS"/>
    <property type="gene ID" value="AVESA.00010b.r2.1DG0173620"/>
</dbReference>
<keyword evidence="2" id="KW-1185">Reference proteome</keyword>
<evidence type="ECO:0000313" key="2">
    <source>
        <dbReference type="Proteomes" id="UP001732700"/>
    </source>
</evidence>
<evidence type="ECO:0000313" key="1">
    <source>
        <dbReference type="EnsemblPlants" id="AVESA.00010b.r2.1DG0173620.1.CDS"/>
    </source>
</evidence>
<protein>
    <submittedName>
        <fullName evidence="1">Uncharacterized protein</fullName>
    </submittedName>
</protein>
<accession>A0ACD5U424</accession>